<proteinExistence type="predicted"/>
<sequence>MISIFSNYNEGNDFFIFEELNKGFNINDIFIHLNCKKRLESLEWSKEDINYLKLYFKQFKHMHNFLPFISEMLNKSSNIVKNQLIYLNYIDKRGNVIEQDAYLSSESESKSEAESDSDSESESASESESEAEAESAYEAEPSPSLGSTHSTSSIAKSFYFSNEKKCTEKRQKEKYSKRKKKQPLLHCIYKLKMLEQVEKDSSGLTKNELNCSVDTVLKEVNENLKSLYELKKLSKSKYFSYKALVFDIPLSISSDLLDHHYFTKLLFLLGFVNNNKGDEWILNENLDQDIFRNIVDKFDELHTLSVEQLKCRLYGASSRRAGEEQERGREEGSVSESISKSVSGTASGTVPGTASGTVPGTASGTVPGTVSGADADHEAEKELHLLTPERLKGTFKLVKLMYEFFVSNDDECRIIFNNLMNTIAEKCALLLESGNVGRRKLDQVGTSLNEDEGYYAGETTNSREEDQSNNLHFEQYKIYLDEKERHFVRKCFSRDVLEKLLSHLGVRIFKWETLILSKYIPNEKDFIMTRIQVINNYKTLAVQDIQSAIAKKEEEINEKKKKKMEKKPTQEQKFVFVKRVCEYLNCKYLNGKAHNACVTQESIIEMYFGDDQLLTFLYEKLNSWNYKRSKTNDEQSLSFHITDLLHCIIQTGREDGDTYNEGIILYLPLIKNICMSLKGFFEGAEEECIKWDSNDVQKDWLKIMLKLFYNILFDTTYNTVGRLFDEYKNIKEILNDHSLDFLDTPPDGEKTAEETQSRQEVEMSENVQGGNIERFVEEGLNKAKQKPPPEEKETNYDKNEFAKDEFSGGATRDDSTGAAYSKESPTRVTTGNIMCTGEVTDAENNPRIAVKRKIMDSSIQENYSHLFKKRKLQNSYINTYRKNRKIIIDSLLRNKNISQYNESDIVNKVKQVFIKARQMASNGDLRNRWKSREDVRKILLL</sequence>
<feature type="compositionally biased region" description="Low complexity" evidence="1">
    <location>
        <begin position="334"/>
        <end position="344"/>
    </location>
</feature>
<feature type="region of interest" description="Disordered" evidence="1">
    <location>
        <begin position="104"/>
        <end position="150"/>
    </location>
</feature>
<gene>
    <name evidence="2" type="ORF">POVCU1_005930</name>
</gene>
<dbReference type="AlphaFoldDB" id="A0A1A8VMS7"/>
<protein>
    <submittedName>
        <fullName evidence="2">Uncharacterized protein</fullName>
    </submittedName>
</protein>
<name>A0A1A8VMS7_PLAOA</name>
<feature type="compositionally biased region" description="Basic and acidic residues" evidence="1">
    <location>
        <begin position="747"/>
        <end position="761"/>
    </location>
</feature>
<feature type="compositionally biased region" description="Acidic residues" evidence="1">
    <location>
        <begin position="114"/>
        <end position="137"/>
    </location>
</feature>
<feature type="region of interest" description="Disordered" evidence="1">
    <location>
        <begin position="741"/>
        <end position="765"/>
    </location>
</feature>
<reference evidence="3" key="1">
    <citation type="submission" date="2016-05" db="EMBL/GenBank/DDBJ databases">
        <authorList>
            <person name="Naeem Raeece"/>
        </authorList>
    </citation>
    <scope>NUCLEOTIDE SEQUENCE [LARGE SCALE GENOMIC DNA]</scope>
</reference>
<dbReference type="EMBL" id="FLQV01000113">
    <property type="protein sequence ID" value="SBS81636.1"/>
    <property type="molecule type" value="Genomic_DNA"/>
</dbReference>
<feature type="compositionally biased region" description="Basic and acidic residues" evidence="1">
    <location>
        <begin position="320"/>
        <end position="332"/>
    </location>
</feature>
<feature type="region of interest" description="Disordered" evidence="1">
    <location>
        <begin position="320"/>
        <end position="373"/>
    </location>
</feature>
<organism evidence="2 3">
    <name type="scientific">Plasmodium ovale curtisi</name>
    <dbReference type="NCBI Taxonomy" id="864141"/>
    <lineage>
        <taxon>Eukaryota</taxon>
        <taxon>Sar</taxon>
        <taxon>Alveolata</taxon>
        <taxon>Apicomplexa</taxon>
        <taxon>Aconoidasida</taxon>
        <taxon>Haemosporida</taxon>
        <taxon>Plasmodiidae</taxon>
        <taxon>Plasmodium</taxon>
        <taxon>Plasmodium (Plasmodium)</taxon>
    </lineage>
</organism>
<feature type="region of interest" description="Disordered" evidence="1">
    <location>
        <begin position="779"/>
        <end position="826"/>
    </location>
</feature>
<feature type="compositionally biased region" description="Low complexity" evidence="1">
    <location>
        <begin position="138"/>
        <end position="150"/>
    </location>
</feature>
<evidence type="ECO:0000256" key="1">
    <source>
        <dbReference type="SAM" id="MobiDB-lite"/>
    </source>
</evidence>
<evidence type="ECO:0000313" key="3">
    <source>
        <dbReference type="Proteomes" id="UP000078546"/>
    </source>
</evidence>
<feature type="compositionally biased region" description="Basic and acidic residues" evidence="1">
    <location>
        <begin position="779"/>
        <end position="815"/>
    </location>
</feature>
<feature type="compositionally biased region" description="Polar residues" evidence="1">
    <location>
        <begin position="345"/>
        <end position="368"/>
    </location>
</feature>
<evidence type="ECO:0000313" key="2">
    <source>
        <dbReference type="EMBL" id="SBS81636.1"/>
    </source>
</evidence>
<dbReference type="Proteomes" id="UP000078546">
    <property type="component" value="Unassembled WGS sequence"/>
</dbReference>
<accession>A0A1A8VMS7</accession>